<name>A0A1B0BD89_9MUSC</name>
<dbReference type="AlphaFoldDB" id="A0A1B0BD89"/>
<evidence type="ECO:0000313" key="1">
    <source>
        <dbReference type="EnsemblMetazoa" id="GPPI026375-PA"/>
    </source>
</evidence>
<dbReference type="EnsemblMetazoa" id="GPPI026375-RA">
    <property type="protein sequence ID" value="GPPI026375-PA"/>
    <property type="gene ID" value="GPPI026375"/>
</dbReference>
<dbReference type="EMBL" id="JXJN01012380">
    <property type="status" value="NOT_ANNOTATED_CDS"/>
    <property type="molecule type" value="Genomic_DNA"/>
</dbReference>
<reference evidence="1" key="2">
    <citation type="submission" date="2020-05" db="UniProtKB">
        <authorList>
            <consortium name="EnsemblMetazoa"/>
        </authorList>
    </citation>
    <scope>IDENTIFICATION</scope>
    <source>
        <strain evidence="1">IAEA</strain>
    </source>
</reference>
<organism evidence="1 2">
    <name type="scientific">Glossina palpalis gambiensis</name>
    <dbReference type="NCBI Taxonomy" id="67801"/>
    <lineage>
        <taxon>Eukaryota</taxon>
        <taxon>Metazoa</taxon>
        <taxon>Ecdysozoa</taxon>
        <taxon>Arthropoda</taxon>
        <taxon>Hexapoda</taxon>
        <taxon>Insecta</taxon>
        <taxon>Pterygota</taxon>
        <taxon>Neoptera</taxon>
        <taxon>Endopterygota</taxon>
        <taxon>Diptera</taxon>
        <taxon>Brachycera</taxon>
        <taxon>Muscomorpha</taxon>
        <taxon>Hippoboscoidea</taxon>
        <taxon>Glossinidae</taxon>
        <taxon>Glossina</taxon>
    </lineage>
</organism>
<evidence type="ECO:0000313" key="2">
    <source>
        <dbReference type="Proteomes" id="UP000092460"/>
    </source>
</evidence>
<reference evidence="2" key="1">
    <citation type="submission" date="2015-01" db="EMBL/GenBank/DDBJ databases">
        <authorList>
            <person name="Aksoy S."/>
            <person name="Warren W."/>
            <person name="Wilson R.K."/>
        </authorList>
    </citation>
    <scope>NUCLEOTIDE SEQUENCE [LARGE SCALE GENOMIC DNA]</scope>
    <source>
        <strain evidence="2">IAEA</strain>
    </source>
</reference>
<keyword evidence="2" id="KW-1185">Reference proteome</keyword>
<sequence length="72" mass="8526">MLHIERGGYKIRLPFDLRVPTYRTCTIATGTHSYTHTDIFTYHRIFDLNKRHLPNTNTNTNTNNHIRAMHIC</sequence>
<protein>
    <submittedName>
        <fullName evidence="1">Uncharacterized protein</fullName>
    </submittedName>
</protein>
<accession>A0A1B0BD89</accession>
<dbReference type="Proteomes" id="UP000092460">
    <property type="component" value="Unassembled WGS sequence"/>
</dbReference>
<proteinExistence type="predicted"/>
<dbReference type="VEuPathDB" id="VectorBase:GPPI026375"/>